<gene>
    <name evidence="1" type="ORF">IV73_GL000881</name>
</gene>
<organism evidence="1 2">
    <name type="scientific">Weissella kandleri</name>
    <dbReference type="NCBI Taxonomy" id="1616"/>
    <lineage>
        <taxon>Bacteria</taxon>
        <taxon>Bacillati</taxon>
        <taxon>Bacillota</taxon>
        <taxon>Bacilli</taxon>
        <taxon>Lactobacillales</taxon>
        <taxon>Lactobacillaceae</taxon>
        <taxon>Weissella</taxon>
    </lineage>
</organism>
<keyword evidence="2" id="KW-1185">Reference proteome</keyword>
<dbReference type="SUPFAM" id="SSF56784">
    <property type="entry name" value="HAD-like"/>
    <property type="match status" value="1"/>
</dbReference>
<dbReference type="GO" id="GO:0006281">
    <property type="term" value="P:DNA repair"/>
    <property type="evidence" value="ECO:0007669"/>
    <property type="project" value="TreeGrafter"/>
</dbReference>
<dbReference type="PANTHER" id="PTHR43434">
    <property type="entry name" value="PHOSPHOGLYCOLATE PHOSPHATASE"/>
    <property type="match status" value="1"/>
</dbReference>
<dbReference type="STRING" id="1616.IV73_GL000881"/>
<dbReference type="InterPro" id="IPR050155">
    <property type="entry name" value="HAD-like_hydrolase_sf"/>
</dbReference>
<dbReference type="Proteomes" id="UP000051655">
    <property type="component" value="Unassembled WGS sequence"/>
</dbReference>
<comment type="caution">
    <text evidence="1">The sequence shown here is derived from an EMBL/GenBank/DDBJ whole genome shotgun (WGS) entry which is preliminary data.</text>
</comment>
<evidence type="ECO:0008006" key="3">
    <source>
        <dbReference type="Google" id="ProtNLM"/>
    </source>
</evidence>
<protein>
    <recommendedName>
        <fullName evidence="3">Phosphoglycolate phosphatase</fullName>
    </recommendedName>
</protein>
<dbReference type="Gene3D" id="3.40.50.1000">
    <property type="entry name" value="HAD superfamily/HAD-like"/>
    <property type="match status" value="1"/>
</dbReference>
<dbReference type="NCBIfam" id="TIGR01549">
    <property type="entry name" value="HAD-SF-IA-v1"/>
    <property type="match status" value="1"/>
</dbReference>
<proteinExistence type="predicted"/>
<dbReference type="Pfam" id="PF13419">
    <property type="entry name" value="HAD_2"/>
    <property type="match status" value="1"/>
</dbReference>
<dbReference type="AlphaFoldDB" id="A0A0R2JCP7"/>
<sequence length="125" mass="13770">MYDGVALMLEQLARKHQLGIATSNSPEEFAAHHDRFKIEQYFKTFVFAGMTPKMKPAGDPVLLAMHNLKGQAETSIYIGDTIHDLQAAHNAGVAFGLAAWGVDDVTSFTEAEYIFQTPAELVDKL</sequence>
<evidence type="ECO:0000313" key="2">
    <source>
        <dbReference type="Proteomes" id="UP000051655"/>
    </source>
</evidence>
<dbReference type="PATRIC" id="fig|1616.3.peg.902"/>
<dbReference type="InterPro" id="IPR041492">
    <property type="entry name" value="HAD_2"/>
</dbReference>
<accession>A0A0R2JCP7</accession>
<dbReference type="InterPro" id="IPR023214">
    <property type="entry name" value="HAD_sf"/>
</dbReference>
<reference evidence="1 2" key="1">
    <citation type="journal article" date="2015" name="Genome Announc.">
        <title>Expanding the biotechnology potential of lactobacilli through comparative genomics of 213 strains and associated genera.</title>
        <authorList>
            <person name="Sun Z."/>
            <person name="Harris H.M."/>
            <person name="McCann A."/>
            <person name="Guo C."/>
            <person name="Argimon S."/>
            <person name="Zhang W."/>
            <person name="Yang X."/>
            <person name="Jeffery I.B."/>
            <person name="Cooney J.C."/>
            <person name="Kagawa T.F."/>
            <person name="Liu W."/>
            <person name="Song Y."/>
            <person name="Salvetti E."/>
            <person name="Wrobel A."/>
            <person name="Rasinkangas P."/>
            <person name="Parkhill J."/>
            <person name="Rea M.C."/>
            <person name="O'Sullivan O."/>
            <person name="Ritari J."/>
            <person name="Douillard F.P."/>
            <person name="Paul Ross R."/>
            <person name="Yang R."/>
            <person name="Briner A.E."/>
            <person name="Felis G.E."/>
            <person name="de Vos W.M."/>
            <person name="Barrangou R."/>
            <person name="Klaenhammer T.R."/>
            <person name="Caufield P.W."/>
            <person name="Cui Y."/>
            <person name="Zhang H."/>
            <person name="O'Toole P.W."/>
        </authorList>
    </citation>
    <scope>NUCLEOTIDE SEQUENCE [LARGE SCALE GENOMIC DNA]</scope>
    <source>
        <strain evidence="1 2">DSM 20593</strain>
    </source>
</reference>
<evidence type="ECO:0000313" key="1">
    <source>
        <dbReference type="EMBL" id="KRN75120.1"/>
    </source>
</evidence>
<dbReference type="PANTHER" id="PTHR43434:SF1">
    <property type="entry name" value="PHOSPHOGLYCOLATE PHOSPHATASE"/>
    <property type="match status" value="1"/>
</dbReference>
<dbReference type="InterPro" id="IPR006439">
    <property type="entry name" value="HAD-SF_hydro_IA"/>
</dbReference>
<dbReference type="RefSeq" id="WP_269082931.1">
    <property type="nucleotide sequence ID" value="NZ_JQBP01000003.1"/>
</dbReference>
<dbReference type="InterPro" id="IPR036412">
    <property type="entry name" value="HAD-like_sf"/>
</dbReference>
<dbReference type="EMBL" id="JQBP01000003">
    <property type="protein sequence ID" value="KRN75120.1"/>
    <property type="molecule type" value="Genomic_DNA"/>
</dbReference>
<name>A0A0R2JCP7_9LACO</name>
<dbReference type="GO" id="GO:0008967">
    <property type="term" value="F:phosphoglycolate phosphatase activity"/>
    <property type="evidence" value="ECO:0007669"/>
    <property type="project" value="TreeGrafter"/>
</dbReference>